<dbReference type="EnsemblMetazoa" id="ACOM029039-RA">
    <property type="protein sequence ID" value="ACOM029039-PA.1"/>
    <property type="gene ID" value="ACOM029039"/>
</dbReference>
<sequence>MLSAVENLGPSGPGRVPPYPRHHPQNHHQLPHPGQQHLPYHPLHSLLSPTSLGQLHLPPLLSAQTPLQPPPHPMSSVGGEFVRPYPKQRRVHGRSNYLPNQRPLEPRYTSAGTAASFLPPPRPTPPSADAGAAGTAGSRLPKPAAAPIGIKPNRWLMPSTAPSPPAAPATISSSQHAAASAAAASAAPLSAGVDSLVASYRALNSAHLPHGMGGYHQHRLWAESLSAQQTYLTDLPPPPPPPPPIGEEGKGLPSRLYHPALLAHDAQMTHIAASLQDSSSKQQQRHRAKCANGVPSSTATASSNTSSSHQPTVSGSGPARPEFKVPIGAEKQPPPPPRAGGGLVRAEPQLAIGPGPSYTLGPGGDGLSRGGSQRGHYEAKAHDMPEDAAAQQHKRRPDSQRRGSAKRKLAEQHGPPGSSAGGGDSHHHPTDRKRRTASSDSME</sequence>
<protein>
    <submittedName>
        <fullName evidence="2">Uncharacterized protein</fullName>
    </submittedName>
</protein>
<dbReference type="Proteomes" id="UP000075882">
    <property type="component" value="Unassembled WGS sequence"/>
</dbReference>
<evidence type="ECO:0000256" key="1">
    <source>
        <dbReference type="SAM" id="MobiDB-lite"/>
    </source>
</evidence>
<proteinExistence type="predicted"/>
<feature type="compositionally biased region" description="Low complexity" evidence="1">
    <location>
        <begin position="31"/>
        <end position="52"/>
    </location>
</feature>
<reference evidence="2" key="1">
    <citation type="submission" date="2022-08" db="UniProtKB">
        <authorList>
            <consortium name="EnsemblMetazoa"/>
        </authorList>
    </citation>
    <scope>IDENTIFICATION</scope>
</reference>
<feature type="region of interest" description="Disordered" evidence="1">
    <location>
        <begin position="231"/>
        <end position="252"/>
    </location>
</feature>
<organism evidence="2">
    <name type="scientific">Anopheles coluzzii</name>
    <name type="common">African malaria mosquito</name>
    <dbReference type="NCBI Taxonomy" id="1518534"/>
    <lineage>
        <taxon>Eukaryota</taxon>
        <taxon>Metazoa</taxon>
        <taxon>Ecdysozoa</taxon>
        <taxon>Arthropoda</taxon>
        <taxon>Hexapoda</taxon>
        <taxon>Insecta</taxon>
        <taxon>Pterygota</taxon>
        <taxon>Neoptera</taxon>
        <taxon>Endopterygota</taxon>
        <taxon>Diptera</taxon>
        <taxon>Nematocera</taxon>
        <taxon>Culicoidea</taxon>
        <taxon>Culicidae</taxon>
        <taxon>Anophelinae</taxon>
        <taxon>Anopheles</taxon>
    </lineage>
</organism>
<dbReference type="VEuPathDB" id="VectorBase:ACON2_030339"/>
<feature type="compositionally biased region" description="Low complexity" evidence="1">
    <location>
        <begin position="127"/>
        <end position="152"/>
    </location>
</feature>
<feature type="region of interest" description="Disordered" evidence="1">
    <location>
        <begin position="1"/>
        <end position="172"/>
    </location>
</feature>
<feature type="compositionally biased region" description="Gly residues" evidence="1">
    <location>
        <begin position="361"/>
        <end position="373"/>
    </location>
</feature>
<feature type="compositionally biased region" description="Basic residues" evidence="1">
    <location>
        <begin position="20"/>
        <end position="30"/>
    </location>
</feature>
<name>A0A8W7PBC7_ANOCL</name>
<feature type="compositionally biased region" description="Low complexity" evidence="1">
    <location>
        <begin position="296"/>
        <end position="308"/>
    </location>
</feature>
<feature type="compositionally biased region" description="Basic and acidic residues" evidence="1">
    <location>
        <begin position="375"/>
        <end position="385"/>
    </location>
</feature>
<accession>A0A8W7PBC7</accession>
<evidence type="ECO:0000313" key="2">
    <source>
        <dbReference type="EnsemblMetazoa" id="ACOM029039-PA.1"/>
    </source>
</evidence>
<dbReference type="AlphaFoldDB" id="A0A8W7PBC7"/>
<feature type="region of interest" description="Disordered" evidence="1">
    <location>
        <begin position="273"/>
        <end position="443"/>
    </location>
</feature>
<feature type="compositionally biased region" description="Pro residues" evidence="1">
    <location>
        <begin position="235"/>
        <end position="245"/>
    </location>
</feature>